<reference evidence="1" key="2">
    <citation type="journal article" date="2015" name="Data Brief">
        <title>Shoot transcriptome of the giant reed, Arundo donax.</title>
        <authorList>
            <person name="Barrero R.A."/>
            <person name="Guerrero F.D."/>
            <person name="Moolhuijzen P."/>
            <person name="Goolsby J.A."/>
            <person name="Tidwell J."/>
            <person name="Bellgard S.E."/>
            <person name="Bellgard M.I."/>
        </authorList>
    </citation>
    <scope>NUCLEOTIDE SEQUENCE</scope>
    <source>
        <tissue evidence="1">Shoot tissue taken approximately 20 cm above the soil surface</tissue>
    </source>
</reference>
<proteinExistence type="predicted"/>
<protein>
    <submittedName>
        <fullName evidence="1">Uncharacterized protein</fullName>
    </submittedName>
</protein>
<accession>A0A0A8YQG8</accession>
<dbReference type="EMBL" id="GBRH01268806">
    <property type="protein sequence ID" value="JAD29089.1"/>
    <property type="molecule type" value="Transcribed_RNA"/>
</dbReference>
<reference evidence="1" key="1">
    <citation type="submission" date="2014-09" db="EMBL/GenBank/DDBJ databases">
        <authorList>
            <person name="Magalhaes I.L.F."/>
            <person name="Oliveira U."/>
            <person name="Santos F.R."/>
            <person name="Vidigal T.H.D.A."/>
            <person name="Brescovit A.D."/>
            <person name="Santos A.J."/>
        </authorList>
    </citation>
    <scope>NUCLEOTIDE SEQUENCE</scope>
    <source>
        <tissue evidence="1">Shoot tissue taken approximately 20 cm above the soil surface</tissue>
    </source>
</reference>
<dbReference type="AlphaFoldDB" id="A0A0A8YQG8"/>
<name>A0A0A8YQG8_ARUDO</name>
<sequence>MSGIFKIIQLENSRVRT</sequence>
<organism evidence="1">
    <name type="scientific">Arundo donax</name>
    <name type="common">Giant reed</name>
    <name type="synonym">Donax arundinaceus</name>
    <dbReference type="NCBI Taxonomy" id="35708"/>
    <lineage>
        <taxon>Eukaryota</taxon>
        <taxon>Viridiplantae</taxon>
        <taxon>Streptophyta</taxon>
        <taxon>Embryophyta</taxon>
        <taxon>Tracheophyta</taxon>
        <taxon>Spermatophyta</taxon>
        <taxon>Magnoliopsida</taxon>
        <taxon>Liliopsida</taxon>
        <taxon>Poales</taxon>
        <taxon>Poaceae</taxon>
        <taxon>PACMAD clade</taxon>
        <taxon>Arundinoideae</taxon>
        <taxon>Arundineae</taxon>
        <taxon>Arundo</taxon>
    </lineage>
</organism>
<evidence type="ECO:0000313" key="1">
    <source>
        <dbReference type="EMBL" id="JAD29089.1"/>
    </source>
</evidence>